<dbReference type="InterPro" id="IPR002878">
    <property type="entry name" value="ChsH2_C"/>
</dbReference>
<dbReference type="AlphaFoldDB" id="A0A917U7M6"/>
<dbReference type="PANTHER" id="PTHR34075">
    <property type="entry name" value="BLR3430 PROTEIN"/>
    <property type="match status" value="1"/>
</dbReference>
<reference evidence="3" key="2">
    <citation type="submission" date="2020-09" db="EMBL/GenBank/DDBJ databases">
        <authorList>
            <person name="Sun Q."/>
            <person name="Ohkuma M."/>
        </authorList>
    </citation>
    <scope>NUCLEOTIDE SEQUENCE</scope>
    <source>
        <strain evidence="3">JCM 19831</strain>
    </source>
</reference>
<dbReference type="Pfam" id="PF12172">
    <property type="entry name" value="zf-ChsH2"/>
    <property type="match status" value="1"/>
</dbReference>
<evidence type="ECO:0000313" key="4">
    <source>
        <dbReference type="Proteomes" id="UP000642070"/>
    </source>
</evidence>
<name>A0A917U7M6_9ACTN</name>
<dbReference type="Proteomes" id="UP000642070">
    <property type="component" value="Unassembled WGS sequence"/>
</dbReference>
<dbReference type="InterPro" id="IPR012340">
    <property type="entry name" value="NA-bd_OB-fold"/>
</dbReference>
<sequence>MAADYLVDDPLLQRLAPELDPLTTPYWTGGADGRLLISRCPACGTYTHPPVAHCPACLSHGVTAVPVSGRGTVLTYTVNYQQWIPGQEPFVIAIVGLEEQQDVRISTVLVGVAPHEARVGLPVEVRFVHRNDVYYPVFVRREDGGTAR</sequence>
<feature type="domain" description="ChsH2 C-terminal OB-fold" evidence="1">
    <location>
        <begin position="65"/>
        <end position="128"/>
    </location>
</feature>
<dbReference type="PANTHER" id="PTHR34075:SF5">
    <property type="entry name" value="BLR3430 PROTEIN"/>
    <property type="match status" value="1"/>
</dbReference>
<gene>
    <name evidence="3" type="ORF">GCM10007977_077440</name>
</gene>
<evidence type="ECO:0000259" key="1">
    <source>
        <dbReference type="Pfam" id="PF01796"/>
    </source>
</evidence>
<dbReference type="InterPro" id="IPR052513">
    <property type="entry name" value="Thioester_dehydratase-like"/>
</dbReference>
<proteinExistence type="predicted"/>
<keyword evidence="4" id="KW-1185">Reference proteome</keyword>
<dbReference type="InterPro" id="IPR022002">
    <property type="entry name" value="ChsH2_Znr"/>
</dbReference>
<protein>
    <recommendedName>
        <fullName evidence="5">DNA-binding protein</fullName>
    </recommendedName>
</protein>
<dbReference type="SUPFAM" id="SSF50249">
    <property type="entry name" value="Nucleic acid-binding proteins"/>
    <property type="match status" value="1"/>
</dbReference>
<dbReference type="Pfam" id="PF01796">
    <property type="entry name" value="OB_ChsH2_C"/>
    <property type="match status" value="1"/>
</dbReference>
<feature type="domain" description="ChsH2 rubredoxin-like zinc ribbon" evidence="2">
    <location>
        <begin position="27"/>
        <end position="62"/>
    </location>
</feature>
<dbReference type="Gene3D" id="6.10.30.10">
    <property type="match status" value="1"/>
</dbReference>
<evidence type="ECO:0000259" key="2">
    <source>
        <dbReference type="Pfam" id="PF12172"/>
    </source>
</evidence>
<reference evidence="3" key="1">
    <citation type="journal article" date="2014" name="Int. J. Syst. Evol. Microbiol.">
        <title>Complete genome sequence of Corynebacterium casei LMG S-19264T (=DSM 44701T), isolated from a smear-ripened cheese.</title>
        <authorList>
            <consortium name="US DOE Joint Genome Institute (JGI-PGF)"/>
            <person name="Walter F."/>
            <person name="Albersmeier A."/>
            <person name="Kalinowski J."/>
            <person name="Ruckert C."/>
        </authorList>
    </citation>
    <scope>NUCLEOTIDE SEQUENCE</scope>
    <source>
        <strain evidence="3">JCM 19831</strain>
    </source>
</reference>
<evidence type="ECO:0000313" key="3">
    <source>
        <dbReference type="EMBL" id="GGM64481.1"/>
    </source>
</evidence>
<organism evidence="3 4">
    <name type="scientific">Dactylosporangium sucinum</name>
    <dbReference type="NCBI Taxonomy" id="1424081"/>
    <lineage>
        <taxon>Bacteria</taxon>
        <taxon>Bacillati</taxon>
        <taxon>Actinomycetota</taxon>
        <taxon>Actinomycetes</taxon>
        <taxon>Micromonosporales</taxon>
        <taxon>Micromonosporaceae</taxon>
        <taxon>Dactylosporangium</taxon>
    </lineage>
</organism>
<dbReference type="EMBL" id="BMPI01000050">
    <property type="protein sequence ID" value="GGM64481.1"/>
    <property type="molecule type" value="Genomic_DNA"/>
</dbReference>
<accession>A0A917U7M6</accession>
<evidence type="ECO:0008006" key="5">
    <source>
        <dbReference type="Google" id="ProtNLM"/>
    </source>
</evidence>
<dbReference type="RefSeq" id="WP_229836285.1">
    <property type="nucleotide sequence ID" value="NZ_BMPI01000050.1"/>
</dbReference>
<comment type="caution">
    <text evidence="3">The sequence shown here is derived from an EMBL/GenBank/DDBJ whole genome shotgun (WGS) entry which is preliminary data.</text>
</comment>